<feature type="compositionally biased region" description="Basic and acidic residues" evidence="6">
    <location>
        <begin position="35"/>
        <end position="56"/>
    </location>
</feature>
<keyword evidence="2" id="KW-0479">Metal-binding</keyword>
<dbReference type="SUPFAM" id="SSF57850">
    <property type="entry name" value="RING/U-box"/>
    <property type="match status" value="1"/>
</dbReference>
<dbReference type="RefSeq" id="XP_004333216.1">
    <property type="nucleotide sequence ID" value="XM_004333168.1"/>
</dbReference>
<evidence type="ECO:0000313" key="8">
    <source>
        <dbReference type="EMBL" id="ELR11203.1"/>
    </source>
</evidence>
<proteinExistence type="predicted"/>
<dbReference type="InterPro" id="IPR013083">
    <property type="entry name" value="Znf_RING/FYVE/PHD"/>
</dbReference>
<dbReference type="Proteomes" id="UP000011083">
    <property type="component" value="Unassembled WGS sequence"/>
</dbReference>
<evidence type="ECO:0000256" key="3">
    <source>
        <dbReference type="ARBA" id="ARBA00022771"/>
    </source>
</evidence>
<evidence type="ECO:0000256" key="4">
    <source>
        <dbReference type="ARBA" id="ARBA00022833"/>
    </source>
</evidence>
<evidence type="ECO:0000256" key="2">
    <source>
        <dbReference type="ARBA" id="ARBA00022723"/>
    </source>
</evidence>
<dbReference type="AlphaFoldDB" id="L8GEQ5"/>
<evidence type="ECO:0000256" key="5">
    <source>
        <dbReference type="PROSITE-ProRule" id="PRU00175"/>
    </source>
</evidence>
<dbReference type="InterPro" id="IPR043400">
    <property type="entry name" value="RING-HC_RNF141"/>
</dbReference>
<dbReference type="InterPro" id="IPR047126">
    <property type="entry name" value="RNF141-like"/>
</dbReference>
<feature type="domain" description="RING-type" evidence="7">
    <location>
        <begin position="89"/>
        <end position="126"/>
    </location>
</feature>
<protein>
    <recommendedName>
        <fullName evidence="1">RING finger protein 141</fullName>
    </recommendedName>
</protein>
<keyword evidence="3 5" id="KW-0863">Zinc-finger</keyword>
<dbReference type="EMBL" id="KB008156">
    <property type="protein sequence ID" value="ELR11203.1"/>
    <property type="molecule type" value="Genomic_DNA"/>
</dbReference>
<dbReference type="PROSITE" id="PS50089">
    <property type="entry name" value="ZF_RING_2"/>
    <property type="match status" value="1"/>
</dbReference>
<dbReference type="SMART" id="SM00184">
    <property type="entry name" value="RING"/>
    <property type="match status" value="1"/>
</dbReference>
<dbReference type="GO" id="GO:0008270">
    <property type="term" value="F:zinc ion binding"/>
    <property type="evidence" value="ECO:0007669"/>
    <property type="project" value="UniProtKB-KW"/>
</dbReference>
<dbReference type="Pfam" id="PF13639">
    <property type="entry name" value="zf-RING_2"/>
    <property type="match status" value="1"/>
</dbReference>
<evidence type="ECO:0000256" key="1">
    <source>
        <dbReference type="ARBA" id="ARBA00022017"/>
    </source>
</evidence>
<evidence type="ECO:0000259" key="7">
    <source>
        <dbReference type="PROSITE" id="PS50089"/>
    </source>
</evidence>
<gene>
    <name evidence="8" type="ORF">ACA1_389140</name>
</gene>
<dbReference type="PANTHER" id="PTHR12109">
    <property type="entry name" value="RING FINGER PROTEIN 141-RELATED"/>
    <property type="match status" value="1"/>
</dbReference>
<name>L8GEQ5_ACACF</name>
<organism evidence="8 9">
    <name type="scientific">Acanthamoeba castellanii (strain ATCC 30010 / Neff)</name>
    <dbReference type="NCBI Taxonomy" id="1257118"/>
    <lineage>
        <taxon>Eukaryota</taxon>
        <taxon>Amoebozoa</taxon>
        <taxon>Discosea</taxon>
        <taxon>Longamoebia</taxon>
        <taxon>Centramoebida</taxon>
        <taxon>Acanthamoebidae</taxon>
        <taxon>Acanthamoeba</taxon>
    </lineage>
</organism>
<evidence type="ECO:0000256" key="6">
    <source>
        <dbReference type="SAM" id="MobiDB-lite"/>
    </source>
</evidence>
<sequence>MATVAVNDATRVLNVQNQPDLRDPNDVLEMATNDAETRPRRRDSARSGEEDGRGRPSPDPSDNQLRKESSSSAGGVTLEEEEEDAYDSCCICFDGKEYVLTSCCHLFCLPCITRWIEISNTCPICRNEFETGVELYNLIGTVEDTIRAIKEVHKRKREQEAKRRERALALQAESAGSGSSAATWGIFHQVMDLLFPASVDGERMTMSGRMALIEQDEDPATLAPHLNLTRVNLNALANGRQSTQNVTLAHTTGRHNNHHGHHQLNVAPSFPFLSFCCLPQPSPSVAMSPVFERLSRGNRIH</sequence>
<reference evidence="8 9" key="1">
    <citation type="journal article" date="2013" name="Genome Biol.">
        <title>Genome of Acanthamoeba castellanii highlights extensive lateral gene transfer and early evolution of tyrosine kinase signaling.</title>
        <authorList>
            <person name="Clarke M."/>
            <person name="Lohan A.J."/>
            <person name="Liu B."/>
            <person name="Lagkouvardos I."/>
            <person name="Roy S."/>
            <person name="Zafar N."/>
            <person name="Bertelli C."/>
            <person name="Schilde C."/>
            <person name="Kianianmomeni A."/>
            <person name="Burglin T.R."/>
            <person name="Frech C."/>
            <person name="Turcotte B."/>
            <person name="Kopec K.O."/>
            <person name="Synnott J.M."/>
            <person name="Choo C."/>
            <person name="Paponov I."/>
            <person name="Finkler A."/>
            <person name="Soon Heng Tan C."/>
            <person name="Hutchins A.P."/>
            <person name="Weinmeier T."/>
            <person name="Rattei T."/>
            <person name="Chu J.S."/>
            <person name="Gimenez G."/>
            <person name="Irimia M."/>
            <person name="Rigden D.J."/>
            <person name="Fitzpatrick D.A."/>
            <person name="Lorenzo-Morales J."/>
            <person name="Bateman A."/>
            <person name="Chiu C.H."/>
            <person name="Tang P."/>
            <person name="Hegemann P."/>
            <person name="Fromm H."/>
            <person name="Raoult D."/>
            <person name="Greub G."/>
            <person name="Miranda-Saavedra D."/>
            <person name="Chen N."/>
            <person name="Nash P."/>
            <person name="Ginger M.L."/>
            <person name="Horn M."/>
            <person name="Schaap P."/>
            <person name="Caler L."/>
            <person name="Loftus B."/>
        </authorList>
    </citation>
    <scope>NUCLEOTIDE SEQUENCE [LARGE SCALE GENOMIC DNA]</scope>
    <source>
        <strain evidence="8 9">Neff</strain>
    </source>
</reference>
<dbReference type="InterPro" id="IPR001841">
    <property type="entry name" value="Znf_RING"/>
</dbReference>
<dbReference type="OrthoDB" id="10000441at2759"/>
<dbReference type="KEGG" id="acan:ACA1_389140"/>
<accession>L8GEQ5</accession>
<dbReference type="OMA" id="EMATNDA"/>
<feature type="region of interest" description="Disordered" evidence="6">
    <location>
        <begin position="1"/>
        <end position="79"/>
    </location>
</feature>
<dbReference type="STRING" id="1257118.L8GEQ5"/>
<keyword evidence="4" id="KW-0862">Zinc</keyword>
<dbReference type="Gene3D" id="3.30.40.10">
    <property type="entry name" value="Zinc/RING finger domain, C3HC4 (zinc finger)"/>
    <property type="match status" value="1"/>
</dbReference>
<dbReference type="CDD" id="cd16545">
    <property type="entry name" value="RING-HC_RNF141"/>
    <property type="match status" value="1"/>
</dbReference>
<keyword evidence="9" id="KW-1185">Reference proteome</keyword>
<dbReference type="PROSITE" id="PS00518">
    <property type="entry name" value="ZF_RING_1"/>
    <property type="match status" value="1"/>
</dbReference>
<dbReference type="GeneID" id="14911670"/>
<dbReference type="InterPro" id="IPR017907">
    <property type="entry name" value="Znf_RING_CS"/>
</dbReference>
<dbReference type="VEuPathDB" id="AmoebaDB:ACA1_389140"/>
<evidence type="ECO:0000313" key="9">
    <source>
        <dbReference type="Proteomes" id="UP000011083"/>
    </source>
</evidence>